<keyword evidence="1" id="KW-0812">Transmembrane</keyword>
<proteinExistence type="predicted"/>
<feature type="transmembrane region" description="Helical" evidence="1">
    <location>
        <begin position="12"/>
        <end position="29"/>
    </location>
</feature>
<dbReference type="PANTHER" id="PTHR12203:SF22">
    <property type="entry name" value="CAPSULE ASSOCIATED PROTEIN"/>
    <property type="match status" value="1"/>
</dbReference>
<dbReference type="Proteomes" id="UP001390339">
    <property type="component" value="Unassembled WGS sequence"/>
</dbReference>
<comment type="caution">
    <text evidence="3">The sequence shown here is derived from an EMBL/GenBank/DDBJ whole genome shotgun (WGS) entry which is preliminary data.</text>
</comment>
<evidence type="ECO:0000313" key="4">
    <source>
        <dbReference type="Proteomes" id="UP001390339"/>
    </source>
</evidence>
<evidence type="ECO:0000259" key="2">
    <source>
        <dbReference type="PROSITE" id="PS50181"/>
    </source>
</evidence>
<keyword evidence="4" id="KW-1185">Reference proteome</keyword>
<dbReference type="SUPFAM" id="SSF81383">
    <property type="entry name" value="F-box domain"/>
    <property type="match status" value="1"/>
</dbReference>
<reference evidence="3 4" key="1">
    <citation type="journal article" date="2024" name="IMA Fungus">
        <title>Apiospora arundinis, a panoply of carbohydrate-active enzymes and secondary metabolites.</title>
        <authorList>
            <person name="Sorensen T."/>
            <person name="Petersen C."/>
            <person name="Muurmann A.T."/>
            <person name="Christiansen J.V."/>
            <person name="Brundto M.L."/>
            <person name="Overgaard C.K."/>
            <person name="Boysen A.T."/>
            <person name="Wollenberg R.D."/>
            <person name="Larsen T.O."/>
            <person name="Sorensen J.L."/>
            <person name="Nielsen K.L."/>
            <person name="Sondergaard T.E."/>
        </authorList>
    </citation>
    <scope>NUCLEOTIDE SEQUENCE [LARGE SCALE GENOMIC DNA]</scope>
    <source>
        <strain evidence="3 4">AAU 773</strain>
    </source>
</reference>
<dbReference type="InterPro" id="IPR056021">
    <property type="entry name" value="DUF7600"/>
</dbReference>
<keyword evidence="1" id="KW-0472">Membrane</keyword>
<evidence type="ECO:0000256" key="1">
    <source>
        <dbReference type="SAM" id="Phobius"/>
    </source>
</evidence>
<name>A0ABR2IGM6_9PEZI</name>
<evidence type="ECO:0000313" key="3">
    <source>
        <dbReference type="EMBL" id="KAK8862497.1"/>
    </source>
</evidence>
<dbReference type="InterPro" id="IPR036047">
    <property type="entry name" value="F-box-like_dom_sf"/>
</dbReference>
<gene>
    <name evidence="3" type="ORF">PGQ11_008732</name>
</gene>
<dbReference type="PROSITE" id="PS50181">
    <property type="entry name" value="FBOX"/>
    <property type="match status" value="1"/>
</dbReference>
<accession>A0ABR2IGM6</accession>
<feature type="domain" description="F-box" evidence="2">
    <location>
        <begin position="806"/>
        <end position="856"/>
    </location>
</feature>
<dbReference type="Pfam" id="PF24539">
    <property type="entry name" value="DUF7600"/>
    <property type="match status" value="1"/>
</dbReference>
<dbReference type="InterPro" id="IPR001810">
    <property type="entry name" value="F-box_dom"/>
</dbReference>
<dbReference type="InterPro" id="IPR006598">
    <property type="entry name" value="CAP10"/>
</dbReference>
<organism evidence="3 4">
    <name type="scientific">Apiospora arundinis</name>
    <dbReference type="NCBI Taxonomy" id="335852"/>
    <lineage>
        <taxon>Eukaryota</taxon>
        <taxon>Fungi</taxon>
        <taxon>Dikarya</taxon>
        <taxon>Ascomycota</taxon>
        <taxon>Pezizomycotina</taxon>
        <taxon>Sordariomycetes</taxon>
        <taxon>Xylariomycetidae</taxon>
        <taxon>Amphisphaeriales</taxon>
        <taxon>Apiosporaceae</taxon>
        <taxon>Apiospora</taxon>
    </lineage>
</organism>
<dbReference type="Pfam" id="PF05686">
    <property type="entry name" value="Glyco_transf_90"/>
    <property type="match status" value="1"/>
</dbReference>
<dbReference type="InterPro" id="IPR051091">
    <property type="entry name" value="O-Glucosyltr/Glycosyltrsf_90"/>
</dbReference>
<dbReference type="SMART" id="SM00672">
    <property type="entry name" value="CAP10"/>
    <property type="match status" value="1"/>
</dbReference>
<keyword evidence="1" id="KW-1133">Transmembrane helix</keyword>
<sequence length="1700" mass="190773">MFCSSNTQLLKYMVILGVVTITLLEIVVYKRAGQVSTLTTSAFPWSSNKQSTSTTKGAAHEPKVDSPHPIIDLIKEGHEKFARLQEARSHTLEEAAARYRDRRGRHPPPGFGDWFKAAKQKDAIIVEEFFDRIYHDLNPFWALDQLELRRRAHAQPEVIRIRNGKVTFFSEDPERGNRWMQIWTKLVKEIGRLPDLDMPINAMDETRVLVSWEQINEYMGRERRTRQIFPASEAVSTYTGYADLDSHPVPYDPHWISGEAHKYWDHVRATCPPNSKSRNISSRPSFSGLVNETYPKKPGEEYTYKGFVQNFTASQDACLQPHLRGLHATFVESISMSTTHELLPIFGGSKLPQNNEIVIPGAVYLADDKRYSGGKGIGGRWEGKMEGFMWRGVASGGRNKADNWWKFHRHRWAQMMNGTTLQKVLAGSEAAAPTFTLLPPSVYNLSSQRNGFMGSWLALHADVGVVDLMCSPGEVDSRNKRLPTCSYSSPFIGVVKPKPMKEQYNYKYLPDIDGNSFSGRWRGFLRSTSCPLKATVYTEWHDDRLVPWVHFVPFDNTFMDIYAIMAFFLGGHDVQGRQIAEESSRWASQVLRRDDMLLTTDTITMSDIYCSLCGVQVDVHDGSPVAHELLWNSSVRAIRARAYVHDPYVTGLGYLNADRQICADADESVSWQDPAAHLVVNDLFNGGFQPYFCFTMHDFCWRLLRHAVDPEKSFPTKTVARQLFAILYNTPAEPSGALLPGHDYGGASGFHVQGGMQDPVTAIYGSDLFYILQDPDDEFDFDAEITTDLLPNNHDMRLQGVESRETDLFSRLPSEIIMLVVSKLPSKTVCDLRLASKHVAAYTTQPLLPQSFWASRFDDGAEMAFAFSLRENHLPLSPIDWRQLYQRAQSMHKDFRTYPGFMNRWRIWKCIQQITPALALRLQNMESVARSPYLGRHPQIPEGFSPLGNISSHVTFEFGASQLNTPSTTHKLVAGSRLFEKHYLGIPDLAGSQPFRLGVSFISLVDTHYICGLRVLTTREDGQDSELSRAGFVNPTNEQIVELGSLEDIDAISFQITILGIIGLSFQTRIMESPRSHIIGQFGDWAGVDNGVSQLKVGRRLRGIGFLIGLDACKIVSLELFGRQSADELLCSTPAVEGPAEIWTPASPGIRVEWQHIYPSTQQTFNLCSAMDFGGEEGRLLELLTQVNVFMGTFPEVFLGMSFVYADGTERAFGRKPDTMWNGRKYPCIVQSFPLSGPEGERICQADTSYMPSHDTIQRLSLSTTAGRSIAFGLHGEHLPQSEGICTNRRAPPGKVFTSFFSLHSSPVGHFRDFSALDISADQTNKSLSTGDIAFSKNPWDVIITSMLYSAKELLAHSGGFAFTSASLCGLRRIRFSVGAAGYSRGSHRISGLRLEYKGSASPVVVGQWISEYGKSLKISDDERLTEIVTFHHASNRFSRVKFGPMSGMSITTSKGRAMDVMPLPAEGDVRLCFRETPYETLDAVAWGCNYKWDHVRVTMKSRNQTEAAHRELLFGPVNRPVPGWAVRDQVFLQEKTADGDSDPLKSIQMTFKWMTSEPAALSFIYRSGRVLSLGTPGGKPVTETLDDNERLTRMDIGIFRNNRTPSIEFKTSQKRTLRFPYPGTSQPLKVQRWEMHILQHDADSKGEDGAEPGVVHDIPGGMTSRVVGFWAIPRRVDRTLQFPSFGPIYEQLSGGSQDS</sequence>
<protein>
    <submittedName>
        <fullName evidence="3">Lipopolysaccharide-modifying protein</fullName>
    </submittedName>
</protein>
<dbReference type="EMBL" id="JAPCWZ010000005">
    <property type="protein sequence ID" value="KAK8862497.1"/>
    <property type="molecule type" value="Genomic_DNA"/>
</dbReference>
<dbReference type="PANTHER" id="PTHR12203">
    <property type="entry name" value="KDEL LYS-ASP-GLU-LEU CONTAINING - RELATED"/>
    <property type="match status" value="1"/>
</dbReference>